<evidence type="ECO:0000256" key="1">
    <source>
        <dbReference type="SAM" id="Phobius"/>
    </source>
</evidence>
<feature type="transmembrane region" description="Helical" evidence="1">
    <location>
        <begin position="83"/>
        <end position="103"/>
    </location>
</feature>
<dbReference type="AlphaFoldDB" id="A0A645G0E2"/>
<keyword evidence="1" id="KW-0812">Transmembrane</keyword>
<dbReference type="EMBL" id="VSSQ01066966">
    <property type="protein sequence ID" value="MPN19412.1"/>
    <property type="molecule type" value="Genomic_DNA"/>
</dbReference>
<dbReference type="Gene3D" id="1.20.1290.10">
    <property type="entry name" value="AhpD-like"/>
    <property type="match status" value="1"/>
</dbReference>
<dbReference type="SUPFAM" id="SSF69118">
    <property type="entry name" value="AhpD-like"/>
    <property type="match status" value="1"/>
</dbReference>
<accession>A0A645G0E2</accession>
<dbReference type="InterPro" id="IPR029032">
    <property type="entry name" value="AhpD-like"/>
</dbReference>
<name>A0A645G0E2_9ZZZZ</name>
<reference evidence="2" key="1">
    <citation type="submission" date="2019-08" db="EMBL/GenBank/DDBJ databases">
        <authorList>
            <person name="Kucharzyk K."/>
            <person name="Murdoch R.W."/>
            <person name="Higgins S."/>
            <person name="Loffler F."/>
        </authorList>
    </citation>
    <scope>NUCLEOTIDE SEQUENCE</scope>
</reference>
<protein>
    <recommendedName>
        <fullName evidence="3">Carboxymuconolactone decarboxylase-like domain-containing protein</fullName>
    </recommendedName>
</protein>
<evidence type="ECO:0000313" key="2">
    <source>
        <dbReference type="EMBL" id="MPN19412.1"/>
    </source>
</evidence>
<proteinExistence type="predicted"/>
<comment type="caution">
    <text evidence="2">The sequence shown here is derived from an EMBL/GenBank/DDBJ whole genome shotgun (WGS) entry which is preliminary data.</text>
</comment>
<evidence type="ECO:0008006" key="3">
    <source>
        <dbReference type="Google" id="ProtNLM"/>
    </source>
</evidence>
<keyword evidence="1" id="KW-1133">Transmembrane helix</keyword>
<sequence length="153" mass="16883">MLAVTEVNRCAVCSYAHTRMALESGMNSAEIAGILNCQWDDVPADELKGLLFAQHYAESRGQPSAGSWAMVNENYGVDKALKILAVIRIIMIGNVYGIAYGSFIKRFKGHPDPRSTLFYELTVMILGVLILPIAAVQALLANLFRIPWIKIQI</sequence>
<organism evidence="2">
    <name type="scientific">bioreactor metagenome</name>
    <dbReference type="NCBI Taxonomy" id="1076179"/>
    <lineage>
        <taxon>unclassified sequences</taxon>
        <taxon>metagenomes</taxon>
        <taxon>ecological metagenomes</taxon>
    </lineage>
</organism>
<feature type="transmembrane region" description="Helical" evidence="1">
    <location>
        <begin position="123"/>
        <end position="144"/>
    </location>
</feature>
<keyword evidence="1" id="KW-0472">Membrane</keyword>
<gene>
    <name evidence="2" type="ORF">SDC9_166781</name>
</gene>